<proteinExistence type="predicted"/>
<dbReference type="InterPro" id="IPR050680">
    <property type="entry name" value="YpeA/RimI_acetyltransf"/>
</dbReference>
<evidence type="ECO:0000259" key="3">
    <source>
        <dbReference type="PROSITE" id="PS51186"/>
    </source>
</evidence>
<evidence type="ECO:0000313" key="5">
    <source>
        <dbReference type="Proteomes" id="UP001652504"/>
    </source>
</evidence>
<evidence type="ECO:0000256" key="2">
    <source>
        <dbReference type="ARBA" id="ARBA00023315"/>
    </source>
</evidence>
<dbReference type="Proteomes" id="UP001652504">
    <property type="component" value="Unassembled WGS sequence"/>
</dbReference>
<keyword evidence="5" id="KW-1185">Reference proteome</keyword>
<accession>A0ABT3A661</accession>
<evidence type="ECO:0000256" key="1">
    <source>
        <dbReference type="ARBA" id="ARBA00022679"/>
    </source>
</evidence>
<name>A0ABT3A661_9ALTE</name>
<protein>
    <submittedName>
        <fullName evidence="4">GNAT family N-acetyltransferase</fullName>
    </submittedName>
</protein>
<dbReference type="PANTHER" id="PTHR43420">
    <property type="entry name" value="ACETYLTRANSFERASE"/>
    <property type="match status" value="1"/>
</dbReference>
<dbReference type="PANTHER" id="PTHR43420:SF12">
    <property type="entry name" value="N-ACETYLTRANSFERASE DOMAIN-CONTAINING PROTEIN"/>
    <property type="match status" value="1"/>
</dbReference>
<feature type="domain" description="N-acetyltransferase" evidence="3">
    <location>
        <begin position="1"/>
        <end position="168"/>
    </location>
</feature>
<dbReference type="InterPro" id="IPR016181">
    <property type="entry name" value="Acyl_CoA_acyltransferase"/>
</dbReference>
<dbReference type="SUPFAM" id="SSF55729">
    <property type="entry name" value="Acyl-CoA N-acyltransferases (Nat)"/>
    <property type="match status" value="1"/>
</dbReference>
<dbReference type="EMBL" id="JAOWKX010000001">
    <property type="protein sequence ID" value="MCV2883762.1"/>
    <property type="molecule type" value="Genomic_DNA"/>
</dbReference>
<dbReference type="PROSITE" id="PS51186">
    <property type="entry name" value="GNAT"/>
    <property type="match status" value="1"/>
</dbReference>
<comment type="caution">
    <text evidence="4">The sequence shown here is derived from an EMBL/GenBank/DDBJ whole genome shotgun (WGS) entry which is preliminary data.</text>
</comment>
<dbReference type="InterPro" id="IPR000182">
    <property type="entry name" value="GNAT_dom"/>
</dbReference>
<keyword evidence="2" id="KW-0012">Acyltransferase</keyword>
<dbReference type="RefSeq" id="WP_263710956.1">
    <property type="nucleotide sequence ID" value="NZ_JAOWKX010000001.1"/>
</dbReference>
<dbReference type="Pfam" id="PF00583">
    <property type="entry name" value="Acetyltransf_1"/>
    <property type="match status" value="1"/>
</dbReference>
<keyword evidence="1" id="KW-0808">Transferase</keyword>
<evidence type="ECO:0000313" key="4">
    <source>
        <dbReference type="EMBL" id="MCV2883762.1"/>
    </source>
</evidence>
<reference evidence="4 5" key="1">
    <citation type="submission" date="2022-10" db="EMBL/GenBank/DDBJ databases">
        <title>Aestuariibacter sp. AA17 isolated from Montipora capitata coral fragment.</title>
        <authorList>
            <person name="Emsley S.A."/>
            <person name="Pfannmuller K.M."/>
            <person name="Loughran R.M."/>
            <person name="Shlafstein M."/>
            <person name="Papke E."/>
            <person name="Saw J.H."/>
            <person name="Ushijima B."/>
            <person name="Videau P."/>
        </authorList>
    </citation>
    <scope>NUCLEOTIDE SEQUENCE [LARGE SCALE GENOMIC DNA]</scope>
    <source>
        <strain evidence="4 5">AA17</strain>
    </source>
</reference>
<dbReference type="Gene3D" id="3.40.630.30">
    <property type="match status" value="1"/>
</dbReference>
<gene>
    <name evidence="4" type="ORF">OE749_03470</name>
</gene>
<organism evidence="4 5">
    <name type="scientific">Fluctibacter corallii</name>
    <dbReference type="NCBI Taxonomy" id="2984329"/>
    <lineage>
        <taxon>Bacteria</taxon>
        <taxon>Pseudomonadati</taxon>
        <taxon>Pseudomonadota</taxon>
        <taxon>Gammaproteobacteria</taxon>
        <taxon>Alteromonadales</taxon>
        <taxon>Alteromonadaceae</taxon>
        <taxon>Fluctibacter</taxon>
    </lineage>
</organism>
<dbReference type="CDD" id="cd04301">
    <property type="entry name" value="NAT_SF"/>
    <property type="match status" value="1"/>
</dbReference>
<sequence>MEFRQATVTDISNIAKLHARSWRETYSDALSATFLQHEVEKNRENTWIKRLTTPEPNQRVIVAELDGVFCGFICAFGGKHPTNGTIIDNLHVYSEYKGKGIGTKLLHLAALWAKENYPTHGIYLEVLKSNPNAIRFYESLGGKRAGEAIWNTPCGNSVSEYVYRWDTPDTLTNAKQTA</sequence>